<protein>
    <submittedName>
        <fullName evidence="2">Uncharacterized protein</fullName>
    </submittedName>
</protein>
<proteinExistence type="predicted"/>
<dbReference type="AlphaFoldDB" id="A0A1I5GY21"/>
<dbReference type="EMBL" id="FOVR01000005">
    <property type="protein sequence ID" value="SFO40855.1"/>
    <property type="molecule type" value="Genomic_DNA"/>
</dbReference>
<evidence type="ECO:0000313" key="3">
    <source>
        <dbReference type="Proteomes" id="UP000199236"/>
    </source>
</evidence>
<name>A0A1I5GY21_9HYPH</name>
<dbReference type="OrthoDB" id="8481166at2"/>
<organism evidence="2 3">
    <name type="scientific">Cohaesibacter marisflavi</name>
    <dbReference type="NCBI Taxonomy" id="655353"/>
    <lineage>
        <taxon>Bacteria</taxon>
        <taxon>Pseudomonadati</taxon>
        <taxon>Pseudomonadota</taxon>
        <taxon>Alphaproteobacteria</taxon>
        <taxon>Hyphomicrobiales</taxon>
        <taxon>Cohaesibacteraceae</taxon>
    </lineage>
</organism>
<evidence type="ECO:0000313" key="2">
    <source>
        <dbReference type="EMBL" id="SFO40855.1"/>
    </source>
</evidence>
<dbReference type="RefSeq" id="WP_090072657.1">
    <property type="nucleotide sequence ID" value="NZ_FOVR01000005.1"/>
</dbReference>
<keyword evidence="3" id="KW-1185">Reference proteome</keyword>
<sequence>MDDPRETRLIHTRDGVARIPRSQQGTPLRDYFQNTELPENLEQAHVFHSANGPVLATPDPVPWQEMHDKKVQDYADRIKNQIDEKGYYSKTLSQYADRLADQTGYPKDEMKAMIVAKFDETYSHDPFDYLQQVRADQGLPVRERDNTPSREQDPEM</sequence>
<evidence type="ECO:0000256" key="1">
    <source>
        <dbReference type="SAM" id="MobiDB-lite"/>
    </source>
</evidence>
<accession>A0A1I5GY21</accession>
<dbReference type="Proteomes" id="UP000199236">
    <property type="component" value="Unassembled WGS sequence"/>
</dbReference>
<reference evidence="2 3" key="1">
    <citation type="submission" date="2016-10" db="EMBL/GenBank/DDBJ databases">
        <authorList>
            <person name="de Groot N.N."/>
        </authorList>
    </citation>
    <scope>NUCLEOTIDE SEQUENCE [LARGE SCALE GENOMIC DNA]</scope>
    <source>
        <strain evidence="2 3">CGMCC 1.9157</strain>
    </source>
</reference>
<feature type="region of interest" description="Disordered" evidence="1">
    <location>
        <begin position="133"/>
        <end position="156"/>
    </location>
</feature>
<gene>
    <name evidence="2" type="ORF">SAMN04488056_105254</name>
</gene>
<feature type="compositionally biased region" description="Basic and acidic residues" evidence="1">
    <location>
        <begin position="141"/>
        <end position="156"/>
    </location>
</feature>
<dbReference type="STRING" id="655353.SAMN04488056_105254"/>